<protein>
    <recommendedName>
        <fullName evidence="1">Polysaccharide pyruvyl transferase domain-containing protein</fullName>
    </recommendedName>
</protein>
<accession>A0A369XNN4</accession>
<evidence type="ECO:0000313" key="3">
    <source>
        <dbReference type="Proteomes" id="UP000253831"/>
    </source>
</evidence>
<reference evidence="2 3" key="1">
    <citation type="submission" date="2018-05" db="EMBL/GenBank/DDBJ databases">
        <title>Integrated omic analyses show evidence that a Ca. Accumulibacter phosphatis strain performs denitrification under micro-aerobic conditions.</title>
        <authorList>
            <person name="Camejo P.Y."/>
            <person name="Katherine M.D."/>
            <person name="Daniel N.R."/>
        </authorList>
    </citation>
    <scope>NUCLEOTIDE SEQUENCE [LARGE SCALE GENOMIC DNA]</scope>
    <source>
        <strain evidence="2">UW-LDO-IC</strain>
    </source>
</reference>
<dbReference type="AlphaFoldDB" id="A0A369XNN4"/>
<comment type="caution">
    <text evidence="2">The sequence shown here is derived from an EMBL/GenBank/DDBJ whole genome shotgun (WGS) entry which is preliminary data.</text>
</comment>
<name>A0A369XNN4_9PROT</name>
<evidence type="ECO:0000313" key="2">
    <source>
        <dbReference type="EMBL" id="RDE51743.1"/>
    </source>
</evidence>
<feature type="domain" description="Polysaccharide pyruvyl transferase" evidence="1">
    <location>
        <begin position="150"/>
        <end position="202"/>
    </location>
</feature>
<dbReference type="EMBL" id="QPGA01000004">
    <property type="protein sequence ID" value="RDE51743.1"/>
    <property type="molecule type" value="Genomic_DNA"/>
</dbReference>
<proteinExistence type="predicted"/>
<gene>
    <name evidence="2" type="ORF">DVS81_03710</name>
</gene>
<sequence>MALPEQLAFDLDEEGPVKIYHAKLEGGNFGDDLNPWIWDKLMPGVLNDDNSELFVGIGTILNSSLNNKRRKVVFGTGTGYGPPPKIDHLWRIYCVRGPLTAEKLRLDPKLAITDAAYVLRFLDLPPISKKYAVSFVCHHASASDVCWNELCERAGVHFISPMLGVEQFLAELLASDLVIAEAMHAAIVADAFRIPWIPLRYGYRSFDFKWHDWCRSVGLEYNPIDFPPILQADLNRSEALARMLRRGLATLGIGKEKWRRTPLWRSSSRELDQAAKFLHDLPVTAPTLVSPDAQLSQVMERLEAKFHEMRHDLLP</sequence>
<evidence type="ECO:0000259" key="1">
    <source>
        <dbReference type="Pfam" id="PF04230"/>
    </source>
</evidence>
<dbReference type="Proteomes" id="UP000253831">
    <property type="component" value="Unassembled WGS sequence"/>
</dbReference>
<dbReference type="Pfam" id="PF04230">
    <property type="entry name" value="PS_pyruv_trans"/>
    <property type="match status" value="1"/>
</dbReference>
<dbReference type="InterPro" id="IPR007345">
    <property type="entry name" value="Polysacch_pyruvyl_Trfase"/>
</dbReference>
<organism evidence="2 3">
    <name type="scientific">Candidatus Accumulibacter meliphilus</name>
    <dbReference type="NCBI Taxonomy" id="2211374"/>
    <lineage>
        <taxon>Bacteria</taxon>
        <taxon>Pseudomonadati</taxon>
        <taxon>Pseudomonadota</taxon>
        <taxon>Betaproteobacteria</taxon>
        <taxon>Candidatus Accumulibacter</taxon>
    </lineage>
</organism>